<protein>
    <recommendedName>
        <fullName evidence="2">Deoxyguanosinetriphosphate triphosphohydrolase-like protein</fullName>
    </recommendedName>
</protein>
<keyword evidence="1 2" id="KW-0378">Hydrolase</keyword>
<dbReference type="Pfam" id="PF13286">
    <property type="entry name" value="HD_assoc"/>
    <property type="match status" value="1"/>
</dbReference>
<gene>
    <name evidence="4" type="primary">dgt</name>
    <name evidence="4" type="ORF">Pla100_15470</name>
</gene>
<dbReference type="EMBL" id="SJPM01000002">
    <property type="protein sequence ID" value="TWU01811.1"/>
    <property type="molecule type" value="Genomic_DNA"/>
</dbReference>
<evidence type="ECO:0000313" key="5">
    <source>
        <dbReference type="Proteomes" id="UP000316213"/>
    </source>
</evidence>
<name>A0A5C6AQR9_9BACT</name>
<dbReference type="InterPro" id="IPR003607">
    <property type="entry name" value="HD/PDEase_dom"/>
</dbReference>
<dbReference type="InterPro" id="IPR006674">
    <property type="entry name" value="HD_domain"/>
</dbReference>
<dbReference type="GO" id="GO:0008832">
    <property type="term" value="F:dGTPase activity"/>
    <property type="evidence" value="ECO:0007669"/>
    <property type="project" value="TreeGrafter"/>
</dbReference>
<dbReference type="FunFam" id="1.10.3210.10:FF:000024">
    <property type="entry name" value="Deoxyguanosinetriphosphate triphosphohydrolase-like protein"/>
    <property type="match status" value="1"/>
</dbReference>
<dbReference type="PROSITE" id="PS51831">
    <property type="entry name" value="HD"/>
    <property type="match status" value="1"/>
</dbReference>
<dbReference type="Gene3D" id="1.10.3210.10">
    <property type="entry name" value="Hypothetical protein af1432"/>
    <property type="match status" value="1"/>
</dbReference>
<keyword evidence="5" id="KW-1185">Reference proteome</keyword>
<dbReference type="HAMAP" id="MF_01212">
    <property type="entry name" value="dGTPase_type2"/>
    <property type="match status" value="1"/>
</dbReference>
<proteinExistence type="inferred from homology"/>
<reference evidence="4 5" key="1">
    <citation type="submission" date="2019-02" db="EMBL/GenBank/DDBJ databases">
        <title>Deep-cultivation of Planctomycetes and their phenomic and genomic characterization uncovers novel biology.</title>
        <authorList>
            <person name="Wiegand S."/>
            <person name="Jogler M."/>
            <person name="Boedeker C."/>
            <person name="Pinto D."/>
            <person name="Vollmers J."/>
            <person name="Rivas-Marin E."/>
            <person name="Kohn T."/>
            <person name="Peeters S.H."/>
            <person name="Heuer A."/>
            <person name="Rast P."/>
            <person name="Oberbeckmann S."/>
            <person name="Bunk B."/>
            <person name="Jeske O."/>
            <person name="Meyerdierks A."/>
            <person name="Storesund J.E."/>
            <person name="Kallscheuer N."/>
            <person name="Luecker S."/>
            <person name="Lage O.M."/>
            <person name="Pohl T."/>
            <person name="Merkel B.J."/>
            <person name="Hornburger P."/>
            <person name="Mueller R.-W."/>
            <person name="Bruemmer F."/>
            <person name="Labrenz M."/>
            <person name="Spormann A.M."/>
            <person name="Op Den Camp H."/>
            <person name="Overmann J."/>
            <person name="Amann R."/>
            <person name="Jetten M.S.M."/>
            <person name="Mascher T."/>
            <person name="Medema M.H."/>
            <person name="Devos D.P."/>
            <person name="Kaster A.-K."/>
            <person name="Ovreas L."/>
            <person name="Rohde M."/>
            <person name="Galperin M.Y."/>
            <person name="Jogler C."/>
        </authorList>
    </citation>
    <scope>NUCLEOTIDE SEQUENCE [LARGE SCALE GENOMIC DNA]</scope>
    <source>
        <strain evidence="4 5">Pla100</strain>
    </source>
</reference>
<accession>A0A5C6AQR9</accession>
<dbReference type="AlphaFoldDB" id="A0A5C6AQR9"/>
<dbReference type="Pfam" id="PF01966">
    <property type="entry name" value="HD"/>
    <property type="match status" value="1"/>
</dbReference>
<sequence>MAPSIGMNSDPLSLSSDPLPYDDLPLSITHFAEPPLIDMPAAGPLIDLRRYADREHLLLASYAMHSRDTEGRVHPEPPHAYRGPFGRDRDRILHSSAFRRLSGKMQVFTGEMGTYHRTRLTHTFEVASVARTIARVLRLNEDLTEALALLHDIGHPPFGHCGEDVLSECMAEVGGFSHNQFALTIVEQLEQRYHAFSGLNLSAETLAGQDTRAHKSEAAIGRAPLLEVQIVDLADSIAYDAHDVDDALQMGLLSVESLMQLGIIQRAMDRVRQKSSESTGRLTRISADPSKMEILGNPMRQLLVHELIDLQVSDLLKNSLEQLQVAEGMSADQVRDAGIRVGHSDEVMRERIELEQFLFDAVYRHPRLMPVRESAADRVATLFSALKAAPMRLPMRFRRRAETMPFVRVIGEYIAGMTDGFCDQQFENLSQSSHGPLADW</sequence>
<dbReference type="Proteomes" id="UP000316213">
    <property type="component" value="Unassembled WGS sequence"/>
</dbReference>
<feature type="domain" description="HD" evidence="3">
    <location>
        <begin position="119"/>
        <end position="240"/>
    </location>
</feature>
<comment type="caution">
    <text evidence="4">The sequence shown here is derived from an EMBL/GenBank/DDBJ whole genome shotgun (WGS) entry which is preliminary data.</text>
</comment>
<dbReference type="InterPro" id="IPR050135">
    <property type="entry name" value="dGTPase-like"/>
</dbReference>
<organism evidence="4 5">
    <name type="scientific">Neorhodopirellula pilleata</name>
    <dbReference type="NCBI Taxonomy" id="2714738"/>
    <lineage>
        <taxon>Bacteria</taxon>
        <taxon>Pseudomonadati</taxon>
        <taxon>Planctomycetota</taxon>
        <taxon>Planctomycetia</taxon>
        <taxon>Pirellulales</taxon>
        <taxon>Pirellulaceae</taxon>
        <taxon>Neorhodopirellula</taxon>
    </lineage>
</organism>
<dbReference type="CDD" id="cd00077">
    <property type="entry name" value="HDc"/>
    <property type="match status" value="1"/>
</dbReference>
<evidence type="ECO:0000256" key="2">
    <source>
        <dbReference type="HAMAP-Rule" id="MF_01212"/>
    </source>
</evidence>
<dbReference type="InterPro" id="IPR026875">
    <property type="entry name" value="PHydrolase_assoc_dom"/>
</dbReference>
<evidence type="ECO:0000256" key="1">
    <source>
        <dbReference type="ARBA" id="ARBA00022801"/>
    </source>
</evidence>
<dbReference type="NCBIfam" id="TIGR00277">
    <property type="entry name" value="HDIG"/>
    <property type="match status" value="1"/>
</dbReference>
<dbReference type="PANTHER" id="PTHR11373:SF43">
    <property type="entry name" value="DEOXYGUANOSINETRIPHOSPHATE TRIPHOSPHOHYDROLASE-LIKE PROTEIN"/>
    <property type="match status" value="1"/>
</dbReference>
<evidence type="ECO:0000259" key="3">
    <source>
        <dbReference type="PROSITE" id="PS51831"/>
    </source>
</evidence>
<dbReference type="InterPro" id="IPR006675">
    <property type="entry name" value="HDIG_dom"/>
</dbReference>
<dbReference type="NCBIfam" id="TIGR01353">
    <property type="entry name" value="dGTP_triPase"/>
    <property type="match status" value="1"/>
</dbReference>
<evidence type="ECO:0000313" key="4">
    <source>
        <dbReference type="EMBL" id="TWU01811.1"/>
    </source>
</evidence>
<comment type="similarity">
    <text evidence="2">Belongs to the dGTPase family. Type 2 subfamily.</text>
</comment>
<dbReference type="InterPro" id="IPR006261">
    <property type="entry name" value="dGTPase"/>
</dbReference>
<dbReference type="PANTHER" id="PTHR11373">
    <property type="entry name" value="DEOXYNUCLEOSIDE TRIPHOSPHATE TRIPHOSPHOHYDROLASE"/>
    <property type="match status" value="1"/>
</dbReference>
<dbReference type="SMART" id="SM00471">
    <property type="entry name" value="HDc"/>
    <property type="match status" value="1"/>
</dbReference>
<dbReference type="SUPFAM" id="SSF109604">
    <property type="entry name" value="HD-domain/PDEase-like"/>
    <property type="match status" value="1"/>
</dbReference>
<dbReference type="InterPro" id="IPR023023">
    <property type="entry name" value="dNTPase_2"/>
</dbReference>
<dbReference type="GO" id="GO:0006203">
    <property type="term" value="P:dGTP catabolic process"/>
    <property type="evidence" value="ECO:0007669"/>
    <property type="project" value="TreeGrafter"/>
</dbReference>